<dbReference type="InterPro" id="IPR013766">
    <property type="entry name" value="Thioredoxin_domain"/>
</dbReference>
<evidence type="ECO:0000256" key="1">
    <source>
        <dbReference type="ARBA" id="ARBA00004196"/>
    </source>
</evidence>
<feature type="region of interest" description="Disordered" evidence="5">
    <location>
        <begin position="46"/>
        <end position="66"/>
    </location>
</feature>
<feature type="compositionally biased region" description="Basic and acidic residues" evidence="5">
    <location>
        <begin position="57"/>
        <end position="66"/>
    </location>
</feature>
<keyword evidence="3" id="KW-1015">Disulfide bond</keyword>
<dbReference type="Proteomes" id="UP001595724">
    <property type="component" value="Unassembled WGS sequence"/>
</dbReference>
<feature type="chain" id="PRO_5046791404" evidence="6">
    <location>
        <begin position="24"/>
        <end position="207"/>
    </location>
</feature>
<sequence length="207" mass="21909">MTHRRLIALCLLAAMLAACKRPADDATAPPPPDAAKTQVPAAGIAKAPETPTPTADAADKVEKPTLRTTTIDDKPYDLAEHRGNWVVVNFWATWCAPCLEEMPELSALDAMRQHVEVIGLAYEDIDPKDLRAFLGKHPVVYPVAIIDVYNPPADFATPRGLPMTYLIAPDGTVAKQFLGPVSARDIEGAIAAAGGPAVEPGAAQAKG</sequence>
<dbReference type="PROSITE" id="PS51257">
    <property type="entry name" value="PROKAR_LIPOPROTEIN"/>
    <property type="match status" value="1"/>
</dbReference>
<comment type="caution">
    <text evidence="8">The sequence shown here is derived from an EMBL/GenBank/DDBJ whole genome shotgun (WGS) entry which is preliminary data.</text>
</comment>
<evidence type="ECO:0000256" key="3">
    <source>
        <dbReference type="ARBA" id="ARBA00023157"/>
    </source>
</evidence>
<dbReference type="InterPro" id="IPR036249">
    <property type="entry name" value="Thioredoxin-like_sf"/>
</dbReference>
<keyword evidence="9" id="KW-1185">Reference proteome</keyword>
<feature type="domain" description="Thioredoxin" evidence="7">
    <location>
        <begin position="55"/>
        <end position="195"/>
    </location>
</feature>
<reference evidence="9" key="1">
    <citation type="journal article" date="2019" name="Int. J. Syst. Evol. Microbiol.">
        <title>The Global Catalogue of Microorganisms (GCM) 10K type strain sequencing project: providing services to taxonomists for standard genome sequencing and annotation.</title>
        <authorList>
            <consortium name="The Broad Institute Genomics Platform"/>
            <consortium name="The Broad Institute Genome Sequencing Center for Infectious Disease"/>
            <person name="Wu L."/>
            <person name="Ma J."/>
        </authorList>
    </citation>
    <scope>NUCLEOTIDE SEQUENCE [LARGE SCALE GENOMIC DNA]</scope>
    <source>
        <strain evidence="9">KCTC 42211</strain>
    </source>
</reference>
<evidence type="ECO:0000313" key="8">
    <source>
        <dbReference type="EMBL" id="MFC3659808.1"/>
    </source>
</evidence>
<evidence type="ECO:0000259" key="7">
    <source>
        <dbReference type="PROSITE" id="PS51352"/>
    </source>
</evidence>
<evidence type="ECO:0000256" key="2">
    <source>
        <dbReference type="ARBA" id="ARBA00022748"/>
    </source>
</evidence>
<comment type="subcellular location">
    <subcellularLocation>
        <location evidence="1">Cell envelope</location>
    </subcellularLocation>
</comment>
<proteinExistence type="predicted"/>
<evidence type="ECO:0000256" key="4">
    <source>
        <dbReference type="ARBA" id="ARBA00023284"/>
    </source>
</evidence>
<evidence type="ECO:0000313" key="9">
    <source>
        <dbReference type="Proteomes" id="UP001595724"/>
    </source>
</evidence>
<evidence type="ECO:0000256" key="6">
    <source>
        <dbReference type="SAM" id="SignalP"/>
    </source>
</evidence>
<protein>
    <submittedName>
        <fullName evidence="8">TlpA family protein disulfide reductase</fullName>
    </submittedName>
</protein>
<evidence type="ECO:0000256" key="5">
    <source>
        <dbReference type="SAM" id="MobiDB-lite"/>
    </source>
</evidence>
<keyword evidence="6" id="KW-0732">Signal</keyword>
<accession>A0ABV7UTF3</accession>
<dbReference type="SUPFAM" id="SSF52833">
    <property type="entry name" value="Thioredoxin-like"/>
    <property type="match status" value="1"/>
</dbReference>
<dbReference type="PROSITE" id="PS51352">
    <property type="entry name" value="THIOREDOXIN_2"/>
    <property type="match status" value="1"/>
</dbReference>
<dbReference type="PROSITE" id="PS00194">
    <property type="entry name" value="THIOREDOXIN_1"/>
    <property type="match status" value="1"/>
</dbReference>
<dbReference type="Pfam" id="PF08534">
    <property type="entry name" value="Redoxin"/>
    <property type="match status" value="1"/>
</dbReference>
<keyword evidence="2" id="KW-0201">Cytochrome c-type biogenesis</keyword>
<dbReference type="CDD" id="cd02966">
    <property type="entry name" value="TlpA_like_family"/>
    <property type="match status" value="1"/>
</dbReference>
<keyword evidence="4" id="KW-0676">Redox-active center</keyword>
<gene>
    <name evidence="8" type="ORF">ACFOM9_06910</name>
</gene>
<dbReference type="RefSeq" id="WP_386708066.1">
    <property type="nucleotide sequence ID" value="NZ_JBHRYF010000002.1"/>
</dbReference>
<dbReference type="PANTHER" id="PTHR42852:SF6">
    <property type="entry name" value="THIOL:DISULFIDE INTERCHANGE PROTEIN DSBE"/>
    <property type="match status" value="1"/>
</dbReference>
<feature type="region of interest" description="Disordered" evidence="5">
    <location>
        <begin position="22"/>
        <end position="41"/>
    </location>
</feature>
<name>A0ABV7UTF3_9GAMM</name>
<dbReference type="InterPro" id="IPR050553">
    <property type="entry name" value="Thioredoxin_ResA/DsbE_sf"/>
</dbReference>
<dbReference type="PANTHER" id="PTHR42852">
    <property type="entry name" value="THIOL:DISULFIDE INTERCHANGE PROTEIN DSBE"/>
    <property type="match status" value="1"/>
</dbReference>
<dbReference type="EMBL" id="JBHRYF010000002">
    <property type="protein sequence ID" value="MFC3659808.1"/>
    <property type="molecule type" value="Genomic_DNA"/>
</dbReference>
<dbReference type="Gene3D" id="3.40.30.10">
    <property type="entry name" value="Glutaredoxin"/>
    <property type="match status" value="1"/>
</dbReference>
<organism evidence="8 9">
    <name type="scientific">Luteimonas notoginsengisoli</name>
    <dbReference type="NCBI Taxonomy" id="1578200"/>
    <lineage>
        <taxon>Bacteria</taxon>
        <taxon>Pseudomonadati</taxon>
        <taxon>Pseudomonadota</taxon>
        <taxon>Gammaproteobacteria</taxon>
        <taxon>Lysobacterales</taxon>
        <taxon>Lysobacteraceae</taxon>
        <taxon>Luteimonas</taxon>
    </lineage>
</organism>
<feature type="compositionally biased region" description="Low complexity" evidence="5">
    <location>
        <begin position="46"/>
        <end position="56"/>
    </location>
</feature>
<dbReference type="InterPro" id="IPR013740">
    <property type="entry name" value="Redoxin"/>
</dbReference>
<dbReference type="InterPro" id="IPR017937">
    <property type="entry name" value="Thioredoxin_CS"/>
</dbReference>
<feature type="signal peptide" evidence="6">
    <location>
        <begin position="1"/>
        <end position="23"/>
    </location>
</feature>